<dbReference type="AlphaFoldDB" id="A0A7W9PTQ9"/>
<evidence type="ECO:0000256" key="1">
    <source>
        <dbReference type="SAM" id="MobiDB-lite"/>
    </source>
</evidence>
<accession>A0A7W9PTQ9</accession>
<dbReference type="RefSeq" id="WP_184966391.1">
    <property type="nucleotide sequence ID" value="NZ_BAAAWF010000088.1"/>
</dbReference>
<organism evidence="2 3">
    <name type="scientific">Streptomyces echinatus</name>
    <dbReference type="NCBI Taxonomy" id="67293"/>
    <lineage>
        <taxon>Bacteria</taxon>
        <taxon>Bacillati</taxon>
        <taxon>Actinomycetota</taxon>
        <taxon>Actinomycetes</taxon>
        <taxon>Kitasatosporales</taxon>
        <taxon>Streptomycetaceae</taxon>
        <taxon>Streptomyces</taxon>
    </lineage>
</organism>
<evidence type="ECO:0000313" key="2">
    <source>
        <dbReference type="EMBL" id="MBB5927665.1"/>
    </source>
</evidence>
<keyword evidence="3" id="KW-1185">Reference proteome</keyword>
<sequence length="69" mass="7156">MATSACACHASPAGRGRGSRVAARGWSTPDGTRTRTRNQLLQFGTAAVITPSRKGGVGAVPFRQTELVT</sequence>
<feature type="compositionally biased region" description="Low complexity" evidence="1">
    <location>
        <begin position="10"/>
        <end position="25"/>
    </location>
</feature>
<dbReference type="Proteomes" id="UP000585836">
    <property type="component" value="Unassembled WGS sequence"/>
</dbReference>
<feature type="region of interest" description="Disordered" evidence="1">
    <location>
        <begin position="1"/>
        <end position="34"/>
    </location>
</feature>
<gene>
    <name evidence="2" type="ORF">FHS34_003128</name>
</gene>
<evidence type="ECO:0000313" key="3">
    <source>
        <dbReference type="Proteomes" id="UP000585836"/>
    </source>
</evidence>
<proteinExistence type="predicted"/>
<comment type="caution">
    <text evidence="2">The sequence shown here is derived from an EMBL/GenBank/DDBJ whole genome shotgun (WGS) entry which is preliminary data.</text>
</comment>
<reference evidence="2 3" key="1">
    <citation type="submission" date="2020-08" db="EMBL/GenBank/DDBJ databases">
        <title>Genomic Encyclopedia of Type Strains, Phase III (KMG-III): the genomes of soil and plant-associated and newly described type strains.</title>
        <authorList>
            <person name="Whitman W."/>
        </authorList>
    </citation>
    <scope>NUCLEOTIDE SEQUENCE [LARGE SCALE GENOMIC DNA]</scope>
    <source>
        <strain evidence="2 3">CECT 3313</strain>
    </source>
</reference>
<protein>
    <submittedName>
        <fullName evidence="2">Uncharacterized protein</fullName>
    </submittedName>
</protein>
<name>A0A7W9PTQ9_9ACTN</name>
<dbReference type="EMBL" id="JACHJK010000005">
    <property type="protein sequence ID" value="MBB5927665.1"/>
    <property type="molecule type" value="Genomic_DNA"/>
</dbReference>